<feature type="chain" id="PRO_5046987290" description="DUF4412 domain-containing protein" evidence="1">
    <location>
        <begin position="23"/>
        <end position="218"/>
    </location>
</feature>
<reference evidence="2 3" key="1">
    <citation type="submission" date="2024-07" db="EMBL/GenBank/DDBJ databases">
        <title>Luteimonas salilacus sp. nov., isolated from the shore soil of Salt Lake in Tibet of China.</title>
        <authorList>
            <person name="Zhang X."/>
            <person name="Li A."/>
        </authorList>
    </citation>
    <scope>NUCLEOTIDE SEQUENCE [LARGE SCALE GENOMIC DNA]</scope>
    <source>
        <strain evidence="2 3">B3-2-R+30</strain>
    </source>
</reference>
<dbReference type="Proteomes" id="UP001566331">
    <property type="component" value="Unassembled WGS sequence"/>
</dbReference>
<protein>
    <recommendedName>
        <fullName evidence="4">DUF4412 domain-containing protein</fullName>
    </recommendedName>
</protein>
<evidence type="ECO:0000313" key="3">
    <source>
        <dbReference type="Proteomes" id="UP001566331"/>
    </source>
</evidence>
<keyword evidence="3" id="KW-1185">Reference proteome</keyword>
<name>A0ABV4HV34_9GAMM</name>
<feature type="signal peptide" evidence="1">
    <location>
        <begin position="1"/>
        <end position="22"/>
    </location>
</feature>
<comment type="caution">
    <text evidence="2">The sequence shown here is derived from an EMBL/GenBank/DDBJ whole genome shotgun (WGS) entry which is preliminary data.</text>
</comment>
<keyword evidence="1" id="KW-0732">Signal</keyword>
<organism evidence="2 3">
    <name type="scientific">Luteimonas salinilitoris</name>
    <dbReference type="NCBI Taxonomy" id="3237697"/>
    <lineage>
        <taxon>Bacteria</taxon>
        <taxon>Pseudomonadati</taxon>
        <taxon>Pseudomonadota</taxon>
        <taxon>Gammaproteobacteria</taxon>
        <taxon>Lysobacterales</taxon>
        <taxon>Lysobacteraceae</taxon>
        <taxon>Luteimonas</taxon>
    </lineage>
</organism>
<dbReference type="Gene3D" id="2.50.20.20">
    <property type="match status" value="1"/>
</dbReference>
<proteinExistence type="predicted"/>
<evidence type="ECO:0000256" key="1">
    <source>
        <dbReference type="SAM" id="SignalP"/>
    </source>
</evidence>
<evidence type="ECO:0000313" key="2">
    <source>
        <dbReference type="EMBL" id="MEZ0476619.1"/>
    </source>
</evidence>
<evidence type="ECO:0008006" key="4">
    <source>
        <dbReference type="Google" id="ProtNLM"/>
    </source>
</evidence>
<sequence>MSARASTAIIALSTLLLGACGAEPPAAGTGTDPAAAAPATFAEKVAGAAAAANPLSDPRADVMAAIERMQAADSYAVDIETAAGSLMLEHVAPDRFRMTMPNGITQTILGDRMYMQMQGQTTQVPLQEGMLEKFRDRGRIAAEQQGTTIESLGADSVAGKPARKYRMVHEDPDNPPATLWIGSDGYPLQMQVAADAQATTTARYSRFNDPSIRIEAPQ</sequence>
<dbReference type="RefSeq" id="WP_370561699.1">
    <property type="nucleotide sequence ID" value="NZ_JBFWIB010000001.1"/>
</dbReference>
<dbReference type="EMBL" id="JBFWIC010000042">
    <property type="protein sequence ID" value="MEZ0476619.1"/>
    <property type="molecule type" value="Genomic_DNA"/>
</dbReference>
<accession>A0ABV4HV34</accession>
<gene>
    <name evidence="2" type="ORF">AB6713_18685</name>
</gene>
<dbReference type="PROSITE" id="PS51257">
    <property type="entry name" value="PROKAR_LIPOPROTEIN"/>
    <property type="match status" value="1"/>
</dbReference>